<protein>
    <submittedName>
        <fullName evidence="1">Uncharacterized protein</fullName>
    </submittedName>
</protein>
<dbReference type="EMBL" id="BART01007346">
    <property type="protein sequence ID" value="GAG56560.1"/>
    <property type="molecule type" value="Genomic_DNA"/>
</dbReference>
<proteinExistence type="predicted"/>
<gene>
    <name evidence="1" type="ORF">S01H4_16737</name>
</gene>
<comment type="caution">
    <text evidence="1">The sequence shown here is derived from an EMBL/GenBank/DDBJ whole genome shotgun (WGS) entry which is preliminary data.</text>
</comment>
<name>X0YKL1_9ZZZZ</name>
<sequence length="72" mass="8464">MAENPTHYLMRGNLLTREQEAIKGPSETSFHEEANELNQKHYEKKHIEAFGKMPHGGSYAPNKEYIWYDELK</sequence>
<organism evidence="1">
    <name type="scientific">marine sediment metagenome</name>
    <dbReference type="NCBI Taxonomy" id="412755"/>
    <lineage>
        <taxon>unclassified sequences</taxon>
        <taxon>metagenomes</taxon>
        <taxon>ecological metagenomes</taxon>
    </lineage>
</organism>
<evidence type="ECO:0000313" key="1">
    <source>
        <dbReference type="EMBL" id="GAG56560.1"/>
    </source>
</evidence>
<accession>X0YKL1</accession>
<dbReference type="AlphaFoldDB" id="X0YKL1"/>
<reference evidence="1" key="1">
    <citation type="journal article" date="2014" name="Front. Microbiol.">
        <title>High frequency of phylogenetically diverse reductive dehalogenase-homologous genes in deep subseafloor sedimentary metagenomes.</title>
        <authorList>
            <person name="Kawai M."/>
            <person name="Futagami T."/>
            <person name="Toyoda A."/>
            <person name="Takaki Y."/>
            <person name="Nishi S."/>
            <person name="Hori S."/>
            <person name="Arai W."/>
            <person name="Tsubouchi T."/>
            <person name="Morono Y."/>
            <person name="Uchiyama I."/>
            <person name="Ito T."/>
            <person name="Fujiyama A."/>
            <person name="Inagaki F."/>
            <person name="Takami H."/>
        </authorList>
    </citation>
    <scope>NUCLEOTIDE SEQUENCE</scope>
    <source>
        <strain evidence="1">Expedition CK06-06</strain>
    </source>
</reference>